<dbReference type="InterPro" id="IPR027417">
    <property type="entry name" value="P-loop_NTPase"/>
</dbReference>
<dbReference type="PROSITE" id="PS51722">
    <property type="entry name" value="G_TR_2"/>
    <property type="match status" value="1"/>
</dbReference>
<protein>
    <submittedName>
        <fullName evidence="8">Translation initiation factor IF-2, mitochondrial</fullName>
    </submittedName>
</protein>
<proteinExistence type="inferred from homology"/>
<dbReference type="SUPFAM" id="SSF52540">
    <property type="entry name" value="P-loop containing nucleoside triphosphate hydrolases"/>
    <property type="match status" value="1"/>
</dbReference>
<dbReference type="InterPro" id="IPR015760">
    <property type="entry name" value="TIF_IF2"/>
</dbReference>
<keyword evidence="5" id="KW-0342">GTP-binding</keyword>
<evidence type="ECO:0000256" key="4">
    <source>
        <dbReference type="ARBA" id="ARBA00022917"/>
    </source>
</evidence>
<dbReference type="InterPro" id="IPR005225">
    <property type="entry name" value="Small_GTP-bd"/>
</dbReference>
<dbReference type="CDD" id="cd03702">
    <property type="entry name" value="IF2_mtIF2_II"/>
    <property type="match status" value="1"/>
</dbReference>
<dbReference type="PANTHER" id="PTHR43381:SF20">
    <property type="entry name" value="TRANSLATION INITIATION FACTOR IF-2, MITOCHONDRIAL"/>
    <property type="match status" value="1"/>
</dbReference>
<dbReference type="Pfam" id="PF00009">
    <property type="entry name" value="GTP_EFTU"/>
    <property type="match status" value="1"/>
</dbReference>
<sequence>MLNDSILLKHVKKSVPVVEVWNEMTIQELANSAKRDINDVLDAVYINSKENNYNENSILTIGPLLTKIVRSLGAKPQPVSKSNVKKKEKFKHILKSSSADASKLVKRHPVVTIMGHVDHGKTTLLDVLRNTSVAKSEFGGITQHIGAFDVTLKCGERATFLDTPGHAAFNSMRHRGAHVTDIVVLVVAADDGVKEQTLQSIEMAKSAKVPIIVAINKIDKPNADVNKTQSELAKHGIVVEELGGEIQCVKVSALKRINLEELIETIVLQAEIMSLKADPLSLVEGVVIECSNHVGRGKLVSALIKHGTLKKGCLLVSGLASAKVRAMFNDSGFPILEAKPSDAVQIIGWKTLPTVGDEILEVKNDKMLQEVLKARETEQSETLALEHKIAANQKHEKHLIEYRRILGIRRTFGRQCWRTAKKVLAKENEKFAEEKEKHETNVPAINIILKGDVAGSVEALLDIFNMYKSDKICRFNVVHYGIGAITNTDIELAETFNAIVYGFNVSIGKTIETDIKNKGIVVRLYKVVYKLIENIKEEINSILPKIDVEEVLGKAKVLQNIEIKDKRKKVNVAGCHCFKGVLLKSEMFHVLRNNEIIYTGKLESMRHLKEEQTSIETNLECGLRFKDTDISFQPEDIIVCFKIVSQQQSVDWDLGF</sequence>
<accession>A0A0L7QM73</accession>
<dbReference type="InterPro" id="IPR000795">
    <property type="entry name" value="T_Tr_GTP-bd_dom"/>
</dbReference>
<dbReference type="FunFam" id="3.40.50.300:FF:000019">
    <property type="entry name" value="Translation initiation factor IF-2"/>
    <property type="match status" value="1"/>
</dbReference>
<evidence type="ECO:0000256" key="6">
    <source>
        <dbReference type="ARBA" id="ARBA00025162"/>
    </source>
</evidence>
<dbReference type="InterPro" id="IPR044145">
    <property type="entry name" value="IF2_II"/>
</dbReference>
<dbReference type="NCBIfam" id="TIGR00231">
    <property type="entry name" value="small_GTP"/>
    <property type="match status" value="1"/>
</dbReference>
<dbReference type="InterPro" id="IPR009000">
    <property type="entry name" value="Transl_B-barrel_sf"/>
</dbReference>
<evidence type="ECO:0000256" key="1">
    <source>
        <dbReference type="ARBA" id="ARBA00007733"/>
    </source>
</evidence>
<evidence type="ECO:0000256" key="2">
    <source>
        <dbReference type="ARBA" id="ARBA00022540"/>
    </source>
</evidence>
<dbReference type="FunFam" id="3.40.50.10050:FF:000001">
    <property type="entry name" value="Translation initiation factor IF-2"/>
    <property type="match status" value="1"/>
</dbReference>
<feature type="domain" description="Tr-type G" evidence="7">
    <location>
        <begin position="106"/>
        <end position="276"/>
    </location>
</feature>
<dbReference type="InterPro" id="IPR023115">
    <property type="entry name" value="TIF_IF2_dom3"/>
</dbReference>
<dbReference type="STRING" id="597456.A0A0L7QM73"/>
<dbReference type="AlphaFoldDB" id="A0A0L7QM73"/>
<evidence type="ECO:0000313" key="8">
    <source>
        <dbReference type="EMBL" id="KOC59717.1"/>
    </source>
</evidence>
<evidence type="ECO:0000313" key="9">
    <source>
        <dbReference type="Proteomes" id="UP000053825"/>
    </source>
</evidence>
<dbReference type="GO" id="GO:0005525">
    <property type="term" value="F:GTP binding"/>
    <property type="evidence" value="ECO:0007669"/>
    <property type="project" value="UniProtKB-KW"/>
</dbReference>
<dbReference type="GO" id="GO:0003743">
    <property type="term" value="F:translation initiation factor activity"/>
    <property type="evidence" value="ECO:0007669"/>
    <property type="project" value="UniProtKB-KW"/>
</dbReference>
<dbReference type="CDD" id="cd01887">
    <property type="entry name" value="IF2_eIF5B"/>
    <property type="match status" value="1"/>
</dbReference>
<dbReference type="Pfam" id="PF22042">
    <property type="entry name" value="EF-G_D2"/>
    <property type="match status" value="1"/>
</dbReference>
<dbReference type="Gene3D" id="2.40.30.10">
    <property type="entry name" value="Translation factors"/>
    <property type="match status" value="2"/>
</dbReference>
<dbReference type="SUPFAM" id="SSF50447">
    <property type="entry name" value="Translation proteins"/>
    <property type="match status" value="2"/>
</dbReference>
<dbReference type="InterPro" id="IPR053905">
    <property type="entry name" value="EF-G-like_DII"/>
</dbReference>
<comment type="similarity">
    <text evidence="1">Belongs to the TRAFAC class translation factor GTPase superfamily. Classic translation factor GTPase family. IF-2 subfamily.</text>
</comment>
<dbReference type="FunFam" id="2.40.30.10:FF:000008">
    <property type="entry name" value="Translation initiation factor IF-2"/>
    <property type="match status" value="1"/>
</dbReference>
<reference evidence="8 9" key="1">
    <citation type="submission" date="2015-07" db="EMBL/GenBank/DDBJ databases">
        <title>The genome of Habropoda laboriosa.</title>
        <authorList>
            <person name="Pan H."/>
            <person name="Kapheim K."/>
        </authorList>
    </citation>
    <scope>NUCLEOTIDE SEQUENCE [LARGE SCALE GENOMIC DNA]</scope>
    <source>
        <strain evidence="8">0110345459</strain>
    </source>
</reference>
<evidence type="ECO:0000256" key="3">
    <source>
        <dbReference type="ARBA" id="ARBA00022741"/>
    </source>
</evidence>
<organism evidence="8 9">
    <name type="scientific">Habropoda laboriosa</name>
    <dbReference type="NCBI Taxonomy" id="597456"/>
    <lineage>
        <taxon>Eukaryota</taxon>
        <taxon>Metazoa</taxon>
        <taxon>Ecdysozoa</taxon>
        <taxon>Arthropoda</taxon>
        <taxon>Hexapoda</taxon>
        <taxon>Insecta</taxon>
        <taxon>Pterygota</taxon>
        <taxon>Neoptera</taxon>
        <taxon>Endopterygota</taxon>
        <taxon>Hymenoptera</taxon>
        <taxon>Apocrita</taxon>
        <taxon>Aculeata</taxon>
        <taxon>Apoidea</taxon>
        <taxon>Anthophila</taxon>
        <taxon>Apidae</taxon>
        <taxon>Habropoda</taxon>
    </lineage>
</organism>
<gene>
    <name evidence="8" type="ORF">WH47_09698</name>
</gene>
<evidence type="ECO:0000259" key="7">
    <source>
        <dbReference type="PROSITE" id="PS51722"/>
    </source>
</evidence>
<dbReference type="Proteomes" id="UP000053825">
    <property type="component" value="Unassembled WGS sequence"/>
</dbReference>
<dbReference type="Gene3D" id="3.40.50.300">
    <property type="entry name" value="P-loop containing nucleotide triphosphate hydrolases"/>
    <property type="match status" value="1"/>
</dbReference>
<name>A0A0L7QM73_9HYME</name>
<keyword evidence="3" id="KW-0547">Nucleotide-binding</keyword>
<dbReference type="PANTHER" id="PTHR43381">
    <property type="entry name" value="TRANSLATION INITIATION FACTOR IF-2-RELATED"/>
    <property type="match status" value="1"/>
</dbReference>
<comment type="function">
    <text evidence="6">One of the essential components for the initiation of protein synthesis. Protects formylmethionyl-tRNA from spontaneous hydrolysis and promotes its binding to the 30S ribosomal subunits. Also involved in the hydrolysis of GTP during the formation of the 70S ribosomal complex.</text>
</comment>
<dbReference type="GO" id="GO:0005737">
    <property type="term" value="C:cytoplasm"/>
    <property type="evidence" value="ECO:0007669"/>
    <property type="project" value="TreeGrafter"/>
</dbReference>
<dbReference type="OrthoDB" id="361630at2759"/>
<keyword evidence="4" id="KW-0648">Protein biosynthesis</keyword>
<dbReference type="Pfam" id="PF11987">
    <property type="entry name" value="IF-2"/>
    <property type="match status" value="1"/>
</dbReference>
<keyword evidence="9" id="KW-1185">Reference proteome</keyword>
<dbReference type="EMBL" id="KQ414894">
    <property type="protein sequence ID" value="KOC59717.1"/>
    <property type="molecule type" value="Genomic_DNA"/>
</dbReference>
<evidence type="ECO:0000256" key="5">
    <source>
        <dbReference type="ARBA" id="ARBA00023134"/>
    </source>
</evidence>
<dbReference type="Gene3D" id="3.40.50.10050">
    <property type="entry name" value="Translation initiation factor IF- 2, domain 3"/>
    <property type="match status" value="1"/>
</dbReference>
<dbReference type="InterPro" id="IPR036925">
    <property type="entry name" value="TIF_IF2_dom3_sf"/>
</dbReference>
<dbReference type="SUPFAM" id="SSF52156">
    <property type="entry name" value="Initiation factor IF2/eIF5b, domain 3"/>
    <property type="match status" value="1"/>
</dbReference>
<dbReference type="GO" id="GO:0003924">
    <property type="term" value="F:GTPase activity"/>
    <property type="evidence" value="ECO:0007669"/>
    <property type="project" value="InterPro"/>
</dbReference>
<keyword evidence="2 8" id="KW-0396">Initiation factor</keyword>